<reference evidence="1 2" key="1">
    <citation type="submission" date="2019-05" db="EMBL/GenBank/DDBJ databases">
        <title>Another draft genome of Portunus trituberculatus and its Hox gene families provides insights of decapod evolution.</title>
        <authorList>
            <person name="Jeong J.-H."/>
            <person name="Song I."/>
            <person name="Kim S."/>
            <person name="Choi T."/>
            <person name="Kim D."/>
            <person name="Ryu S."/>
            <person name="Kim W."/>
        </authorList>
    </citation>
    <scope>NUCLEOTIDE SEQUENCE [LARGE SCALE GENOMIC DNA]</scope>
    <source>
        <tissue evidence="1">Muscle</tissue>
    </source>
</reference>
<gene>
    <name evidence="1" type="ORF">E2C01_080072</name>
</gene>
<comment type="caution">
    <text evidence="1">The sequence shown here is derived from an EMBL/GenBank/DDBJ whole genome shotgun (WGS) entry which is preliminary data.</text>
</comment>
<dbReference type="AlphaFoldDB" id="A0A5B7ISF8"/>
<dbReference type="Proteomes" id="UP000324222">
    <property type="component" value="Unassembled WGS sequence"/>
</dbReference>
<dbReference type="EMBL" id="VSRR010067974">
    <property type="protein sequence ID" value="MPC85303.1"/>
    <property type="molecule type" value="Genomic_DNA"/>
</dbReference>
<evidence type="ECO:0000313" key="2">
    <source>
        <dbReference type="Proteomes" id="UP000324222"/>
    </source>
</evidence>
<keyword evidence="2" id="KW-1185">Reference proteome</keyword>
<accession>A0A5B7ISF8</accession>
<name>A0A5B7ISF8_PORTR</name>
<organism evidence="1 2">
    <name type="scientific">Portunus trituberculatus</name>
    <name type="common">Swimming crab</name>
    <name type="synonym">Neptunus trituberculatus</name>
    <dbReference type="NCBI Taxonomy" id="210409"/>
    <lineage>
        <taxon>Eukaryota</taxon>
        <taxon>Metazoa</taxon>
        <taxon>Ecdysozoa</taxon>
        <taxon>Arthropoda</taxon>
        <taxon>Crustacea</taxon>
        <taxon>Multicrustacea</taxon>
        <taxon>Malacostraca</taxon>
        <taxon>Eumalacostraca</taxon>
        <taxon>Eucarida</taxon>
        <taxon>Decapoda</taxon>
        <taxon>Pleocyemata</taxon>
        <taxon>Brachyura</taxon>
        <taxon>Eubrachyura</taxon>
        <taxon>Portunoidea</taxon>
        <taxon>Portunidae</taxon>
        <taxon>Portuninae</taxon>
        <taxon>Portunus</taxon>
    </lineage>
</organism>
<sequence>MARVDHISTAPQSVSGLASNLINSTSTLGLTSHLIFPPLFEVTHQPVYHEGGGLAIPATQQKIIGAKGLTTPQPYLHLRSS</sequence>
<evidence type="ECO:0000313" key="1">
    <source>
        <dbReference type="EMBL" id="MPC85303.1"/>
    </source>
</evidence>
<protein>
    <submittedName>
        <fullName evidence="1">Uncharacterized protein</fullName>
    </submittedName>
</protein>
<proteinExistence type="predicted"/>